<evidence type="ECO:0000259" key="4">
    <source>
        <dbReference type="PROSITE" id="PS51071"/>
    </source>
</evidence>
<dbReference type="PANTHER" id="PTHR30514">
    <property type="entry name" value="GLUCOKINASE"/>
    <property type="match status" value="1"/>
</dbReference>
<evidence type="ECO:0000259" key="5">
    <source>
        <dbReference type="PROSITE" id="PS51464"/>
    </source>
</evidence>
<evidence type="ECO:0000313" key="7">
    <source>
        <dbReference type="Proteomes" id="UP000010467"/>
    </source>
</evidence>
<dbReference type="InterPro" id="IPR009057">
    <property type="entry name" value="Homeodomain-like_sf"/>
</dbReference>
<dbReference type="PROSITE" id="PS51071">
    <property type="entry name" value="HTH_RPIR"/>
    <property type="match status" value="1"/>
</dbReference>
<dbReference type="InterPro" id="IPR036388">
    <property type="entry name" value="WH-like_DNA-bd_sf"/>
</dbReference>
<gene>
    <name evidence="6" type="ordered locus">Deipe_4181</name>
</gene>
<dbReference type="GO" id="GO:0003677">
    <property type="term" value="F:DNA binding"/>
    <property type="evidence" value="ECO:0007669"/>
    <property type="project" value="UniProtKB-KW"/>
</dbReference>
<dbReference type="OrthoDB" id="3684496at2"/>
<dbReference type="CDD" id="cd05013">
    <property type="entry name" value="SIS_RpiR"/>
    <property type="match status" value="1"/>
</dbReference>
<dbReference type="GO" id="GO:0097367">
    <property type="term" value="F:carbohydrate derivative binding"/>
    <property type="evidence" value="ECO:0007669"/>
    <property type="project" value="InterPro"/>
</dbReference>
<dbReference type="PATRIC" id="fig|937777.3.peg.4209"/>
<dbReference type="GO" id="GO:1901135">
    <property type="term" value="P:carbohydrate derivative metabolic process"/>
    <property type="evidence" value="ECO:0007669"/>
    <property type="project" value="InterPro"/>
</dbReference>
<dbReference type="InterPro" id="IPR035472">
    <property type="entry name" value="RpiR-like_SIS"/>
</dbReference>
<evidence type="ECO:0000313" key="6">
    <source>
        <dbReference type="EMBL" id="AFZ69546.1"/>
    </source>
</evidence>
<feature type="domain" description="SIS" evidence="5">
    <location>
        <begin position="135"/>
        <end position="275"/>
    </location>
</feature>
<organism evidence="6 7">
    <name type="scientific">Deinococcus peraridilitoris (strain DSM 19664 / LMG 22246 / CIP 109416 / KR-200)</name>
    <dbReference type="NCBI Taxonomy" id="937777"/>
    <lineage>
        <taxon>Bacteria</taxon>
        <taxon>Thermotogati</taxon>
        <taxon>Deinococcota</taxon>
        <taxon>Deinococci</taxon>
        <taxon>Deinococcales</taxon>
        <taxon>Deinococcaceae</taxon>
        <taxon>Deinococcus</taxon>
    </lineage>
</organism>
<sequence>MTIVDQPSSERAVAFPGILALLRHRLHSLNSSAQKTAEMILADPALTASETLTELAERAGVSESSIVRFVRQQGFKRFQEFKVALAFDAAQEAIQQNPTAPSGEQPHPLQHLLHSSIRSLEQTYAYLDPSHLGVIAEELMRADQILVIGAGASGALALEFQYKLVRLGLRINATSDMHLAAMQASLLNSNSAAIAISRSGATIDTLRALEFARQQGATTIVVTSKPKSSAAQGARHVLLAAGAESPIEGGALTSELSTLFILNALHTTLLDRLPHARSTLLKTAQAISDKRE</sequence>
<dbReference type="HOGENOM" id="CLU_055769_0_0_0"/>
<keyword evidence="7" id="KW-1185">Reference proteome</keyword>
<dbReference type="PROSITE" id="PS51464">
    <property type="entry name" value="SIS"/>
    <property type="match status" value="1"/>
</dbReference>
<evidence type="ECO:0000256" key="2">
    <source>
        <dbReference type="ARBA" id="ARBA00023125"/>
    </source>
</evidence>
<evidence type="ECO:0000256" key="3">
    <source>
        <dbReference type="ARBA" id="ARBA00023163"/>
    </source>
</evidence>
<accession>L0A6T0</accession>
<dbReference type="Gene3D" id="1.10.10.10">
    <property type="entry name" value="Winged helix-like DNA-binding domain superfamily/Winged helix DNA-binding domain"/>
    <property type="match status" value="1"/>
</dbReference>
<name>L0A6T0_DEIPD</name>
<proteinExistence type="predicted"/>
<dbReference type="GO" id="GO:0003700">
    <property type="term" value="F:DNA-binding transcription factor activity"/>
    <property type="evidence" value="ECO:0007669"/>
    <property type="project" value="InterPro"/>
</dbReference>
<dbReference type="SUPFAM" id="SSF53697">
    <property type="entry name" value="SIS domain"/>
    <property type="match status" value="1"/>
</dbReference>
<dbReference type="Pfam" id="PF01418">
    <property type="entry name" value="HTH_6"/>
    <property type="match status" value="1"/>
</dbReference>
<dbReference type="InterPro" id="IPR001347">
    <property type="entry name" value="SIS_dom"/>
</dbReference>
<keyword evidence="1" id="KW-0805">Transcription regulation</keyword>
<dbReference type="AlphaFoldDB" id="L0A6T0"/>
<feature type="domain" description="HTH rpiR-type" evidence="4">
    <location>
        <begin position="16"/>
        <end position="92"/>
    </location>
</feature>
<geneLocation type="plasmid" evidence="6 7">
    <name>pDEIPE01</name>
</geneLocation>
<dbReference type="PANTHER" id="PTHR30514:SF1">
    <property type="entry name" value="HTH-TYPE TRANSCRIPTIONAL REGULATOR HEXR-RELATED"/>
    <property type="match status" value="1"/>
</dbReference>
<dbReference type="Gene3D" id="3.40.50.10490">
    <property type="entry name" value="Glucose-6-phosphate isomerase like protein, domain 1"/>
    <property type="match status" value="1"/>
</dbReference>
<dbReference type="Proteomes" id="UP000010467">
    <property type="component" value="Plasmid pDEIPE01"/>
</dbReference>
<dbReference type="Pfam" id="PF01380">
    <property type="entry name" value="SIS"/>
    <property type="match status" value="1"/>
</dbReference>
<dbReference type="SUPFAM" id="SSF46689">
    <property type="entry name" value="Homeodomain-like"/>
    <property type="match status" value="1"/>
</dbReference>
<dbReference type="InterPro" id="IPR046348">
    <property type="entry name" value="SIS_dom_sf"/>
</dbReference>
<keyword evidence="2" id="KW-0238">DNA-binding</keyword>
<dbReference type="InterPro" id="IPR047640">
    <property type="entry name" value="RpiR-like"/>
</dbReference>
<dbReference type="RefSeq" id="WP_015231447.1">
    <property type="nucleotide sequence ID" value="NC_019789.1"/>
</dbReference>
<keyword evidence="6" id="KW-0614">Plasmid</keyword>
<evidence type="ECO:0000256" key="1">
    <source>
        <dbReference type="ARBA" id="ARBA00023015"/>
    </source>
</evidence>
<dbReference type="KEGG" id="dpd:Deipe_4181"/>
<dbReference type="InterPro" id="IPR000281">
    <property type="entry name" value="HTH_RpiR"/>
</dbReference>
<protein>
    <submittedName>
        <fullName evidence="6">Transcriptional regulator</fullName>
    </submittedName>
</protein>
<reference evidence="7" key="1">
    <citation type="submission" date="2012-03" db="EMBL/GenBank/DDBJ databases">
        <title>Complete sequence of plasmid 1 of Deinococcus peraridilitoris DSM 19664.</title>
        <authorList>
            <person name="Lucas S."/>
            <person name="Copeland A."/>
            <person name="Lapidus A."/>
            <person name="Glavina del Rio T."/>
            <person name="Dalin E."/>
            <person name="Tice H."/>
            <person name="Bruce D."/>
            <person name="Goodwin L."/>
            <person name="Pitluck S."/>
            <person name="Peters L."/>
            <person name="Mikhailova N."/>
            <person name="Lu M."/>
            <person name="Kyrpides N."/>
            <person name="Mavromatis K."/>
            <person name="Ivanova N."/>
            <person name="Brettin T."/>
            <person name="Detter J.C."/>
            <person name="Han C."/>
            <person name="Larimer F."/>
            <person name="Land M."/>
            <person name="Hauser L."/>
            <person name="Markowitz V."/>
            <person name="Cheng J.-F."/>
            <person name="Hugenholtz P."/>
            <person name="Woyke T."/>
            <person name="Wu D."/>
            <person name="Pukall R."/>
            <person name="Steenblock K."/>
            <person name="Brambilla E."/>
            <person name="Klenk H.-P."/>
            <person name="Eisen J.A."/>
        </authorList>
    </citation>
    <scope>NUCLEOTIDE SEQUENCE [LARGE SCALE GENOMIC DNA]</scope>
    <source>
        <strain evidence="7">DSM 19664 / LMG 22246 / CIP 109416 / KR-200</strain>
        <plasmid evidence="7">Plasmid pDEIPE01</plasmid>
    </source>
</reference>
<dbReference type="EMBL" id="CP003383">
    <property type="protein sequence ID" value="AFZ69546.1"/>
    <property type="molecule type" value="Genomic_DNA"/>
</dbReference>
<keyword evidence="3" id="KW-0804">Transcription</keyword>